<accession>A0A8T0J2S5</accession>
<evidence type="ECO:0000256" key="1">
    <source>
        <dbReference type="SAM" id="MobiDB-lite"/>
    </source>
</evidence>
<keyword evidence="3" id="KW-1185">Reference proteome</keyword>
<protein>
    <submittedName>
        <fullName evidence="2">Uncharacterized protein</fullName>
    </submittedName>
</protein>
<name>A0A8T0J2S5_CERPU</name>
<comment type="caution">
    <text evidence="2">The sequence shown here is derived from an EMBL/GenBank/DDBJ whole genome shotgun (WGS) entry which is preliminary data.</text>
</comment>
<dbReference type="EMBL" id="CM026421">
    <property type="protein sequence ID" value="KAG0589522.1"/>
    <property type="molecule type" value="Genomic_DNA"/>
</dbReference>
<dbReference type="Proteomes" id="UP000822688">
    <property type="component" value="Chromosome 1"/>
</dbReference>
<proteinExistence type="predicted"/>
<evidence type="ECO:0000313" key="2">
    <source>
        <dbReference type="EMBL" id="KAG0589522.1"/>
    </source>
</evidence>
<evidence type="ECO:0000313" key="3">
    <source>
        <dbReference type="Proteomes" id="UP000822688"/>
    </source>
</evidence>
<gene>
    <name evidence="2" type="ORF">KC19_1G026400</name>
</gene>
<reference evidence="2" key="1">
    <citation type="submission" date="2020-06" db="EMBL/GenBank/DDBJ databases">
        <title>WGS assembly of Ceratodon purpureus strain R40.</title>
        <authorList>
            <person name="Carey S.B."/>
            <person name="Jenkins J."/>
            <person name="Shu S."/>
            <person name="Lovell J.T."/>
            <person name="Sreedasyam A."/>
            <person name="Maumus F."/>
            <person name="Tiley G.P."/>
            <person name="Fernandez-Pozo N."/>
            <person name="Barry K."/>
            <person name="Chen C."/>
            <person name="Wang M."/>
            <person name="Lipzen A."/>
            <person name="Daum C."/>
            <person name="Saski C.A."/>
            <person name="Payton A.C."/>
            <person name="Mcbreen J.C."/>
            <person name="Conrad R.E."/>
            <person name="Kollar L.M."/>
            <person name="Olsson S."/>
            <person name="Huttunen S."/>
            <person name="Landis J.B."/>
            <person name="Wickett N.J."/>
            <person name="Johnson M.G."/>
            <person name="Rensing S.A."/>
            <person name="Grimwood J."/>
            <person name="Schmutz J."/>
            <person name="Mcdaniel S.F."/>
        </authorList>
    </citation>
    <scope>NUCLEOTIDE SEQUENCE</scope>
    <source>
        <strain evidence="2">R40</strain>
    </source>
</reference>
<feature type="compositionally biased region" description="Low complexity" evidence="1">
    <location>
        <begin position="101"/>
        <end position="123"/>
    </location>
</feature>
<feature type="region of interest" description="Disordered" evidence="1">
    <location>
        <begin position="101"/>
        <end position="137"/>
    </location>
</feature>
<dbReference type="AlphaFoldDB" id="A0A8T0J2S5"/>
<organism evidence="2 3">
    <name type="scientific">Ceratodon purpureus</name>
    <name type="common">Fire moss</name>
    <name type="synonym">Dicranum purpureum</name>
    <dbReference type="NCBI Taxonomy" id="3225"/>
    <lineage>
        <taxon>Eukaryota</taxon>
        <taxon>Viridiplantae</taxon>
        <taxon>Streptophyta</taxon>
        <taxon>Embryophyta</taxon>
        <taxon>Bryophyta</taxon>
        <taxon>Bryophytina</taxon>
        <taxon>Bryopsida</taxon>
        <taxon>Dicranidae</taxon>
        <taxon>Pseudoditrichales</taxon>
        <taxon>Ditrichaceae</taxon>
        <taxon>Ceratodon</taxon>
    </lineage>
</organism>
<sequence length="148" mass="15404">MVIDGGIEYCGVLQPHTQLGQHGDALPDHYLPIFSIPAPSSSTSHDAGSISIRAQGPAAAGCVQCVCIMYAVNLPSCLPASRIFLRIWRGSVVQRRCSLGLSPSSSSLGPSSSSSSSSGSTTGPGPGPGPRPGHGHELLLHMMMRRRE</sequence>